<dbReference type="PANTHER" id="PTHR31446:SF29">
    <property type="entry name" value="ACID PHOSPHATASE_VANADIUM-DEPENDENT HALOPEROXIDASE-RELATED PROTEIN"/>
    <property type="match status" value="1"/>
</dbReference>
<feature type="transmembrane region" description="Helical" evidence="1">
    <location>
        <begin position="71"/>
        <end position="91"/>
    </location>
</feature>
<comment type="caution">
    <text evidence="2">The sequence shown here is derived from an EMBL/GenBank/DDBJ whole genome shotgun (WGS) entry which is preliminary data.</text>
</comment>
<keyword evidence="1" id="KW-1133">Transmembrane helix</keyword>
<dbReference type="PANTHER" id="PTHR31446">
    <property type="entry name" value="ACID PHOSPHATASE/VANADIUM-DEPENDENT HALOPEROXIDASE-RELATED PROTEIN"/>
    <property type="match status" value="1"/>
</dbReference>
<organism evidence="2 3">
    <name type="scientific">Candidatus Falkowbacteria bacterium RIFOXYA2_FULL_47_19</name>
    <dbReference type="NCBI Taxonomy" id="1797994"/>
    <lineage>
        <taxon>Bacteria</taxon>
        <taxon>Candidatus Falkowiibacteriota</taxon>
    </lineage>
</organism>
<name>A0A1F5SLM5_9BACT</name>
<protein>
    <recommendedName>
        <fullName evidence="4">Acid phosphatase</fullName>
    </recommendedName>
</protein>
<dbReference type="Proteomes" id="UP000178367">
    <property type="component" value="Unassembled WGS sequence"/>
</dbReference>
<feature type="transmembrane region" description="Helical" evidence="1">
    <location>
        <begin position="42"/>
        <end position="65"/>
    </location>
</feature>
<reference evidence="2 3" key="1">
    <citation type="journal article" date="2016" name="Nat. Commun.">
        <title>Thousands of microbial genomes shed light on interconnected biogeochemical processes in an aquifer system.</title>
        <authorList>
            <person name="Anantharaman K."/>
            <person name="Brown C.T."/>
            <person name="Hug L.A."/>
            <person name="Sharon I."/>
            <person name="Castelle C.J."/>
            <person name="Probst A.J."/>
            <person name="Thomas B.C."/>
            <person name="Singh A."/>
            <person name="Wilkins M.J."/>
            <person name="Karaoz U."/>
            <person name="Brodie E.L."/>
            <person name="Williams K.H."/>
            <person name="Hubbard S.S."/>
            <person name="Banfield J.F."/>
        </authorList>
    </citation>
    <scope>NUCLEOTIDE SEQUENCE [LARGE SCALE GENOMIC DNA]</scope>
</reference>
<proteinExistence type="predicted"/>
<accession>A0A1F5SLM5</accession>
<dbReference type="Pfam" id="PF02681">
    <property type="entry name" value="DUF212"/>
    <property type="match status" value="1"/>
</dbReference>
<keyword evidence="1" id="KW-0812">Transmembrane</keyword>
<evidence type="ECO:0008006" key="4">
    <source>
        <dbReference type="Google" id="ProtNLM"/>
    </source>
</evidence>
<dbReference type="CDD" id="cd01610">
    <property type="entry name" value="PAP2_like"/>
    <property type="match status" value="1"/>
</dbReference>
<evidence type="ECO:0000313" key="3">
    <source>
        <dbReference type="Proteomes" id="UP000178367"/>
    </source>
</evidence>
<evidence type="ECO:0000313" key="2">
    <source>
        <dbReference type="EMBL" id="OGF27607.1"/>
    </source>
</evidence>
<evidence type="ECO:0000256" key="1">
    <source>
        <dbReference type="SAM" id="Phobius"/>
    </source>
</evidence>
<gene>
    <name evidence="2" type="ORF">A2227_02060</name>
</gene>
<feature type="transmembrane region" description="Helical" evidence="1">
    <location>
        <begin position="12"/>
        <end position="30"/>
    </location>
</feature>
<dbReference type="InterPro" id="IPR003832">
    <property type="entry name" value="DUF212"/>
</dbReference>
<dbReference type="AlphaFoldDB" id="A0A1F5SLM5"/>
<dbReference type="EMBL" id="MFGB01000007">
    <property type="protein sequence ID" value="OGF27607.1"/>
    <property type="molecule type" value="Genomic_DNA"/>
</dbReference>
<keyword evidence="1" id="KW-0472">Membrane</keyword>
<sequence length="151" mass="16654">MNYIKKHLMYNILIIPLVAGALAQIIKFIIRSNQQKISWRYVFAYSGMPSGHSSIVVSLAVILGLEAGFDSPLFAVGAILALIVIRDALGIRRYLGQHGKMLNTLIKDLDEDHVLDREYPHLVEQIGHTPAQVMAGSLLGLIVSALGYFLL</sequence>
<dbReference type="STRING" id="1797994.A2227_02060"/>